<dbReference type="Proteomes" id="UP000268162">
    <property type="component" value="Unassembled WGS sequence"/>
</dbReference>
<keyword evidence="4" id="KW-1185">Reference proteome</keyword>
<feature type="transmembrane region" description="Helical" evidence="2">
    <location>
        <begin position="178"/>
        <end position="198"/>
    </location>
</feature>
<dbReference type="EMBL" id="ML003527">
    <property type="protein sequence ID" value="RKP33833.1"/>
    <property type="molecule type" value="Genomic_DNA"/>
</dbReference>
<sequence length="366" mass="42012">MSLLLPREAKAVPQFDPFGPWDMASIIIGCIWYFVDFIVIAVILWKRSSYLPFRVKNVPLLAALQISGLFFWLFPLISYNTRSLVYPWVTCYFLVPFLSFGLGIYLYLSIMNYRLYILYWLIVRKRPLGGWLYHALFSLVWLPVLLFVIITAANPSFVGTTTGNRNPGICTYPGPMQTFMSVVLNYLAAVAIIINILIRNIRKTFNEYRETLLSTIALVAMAIFIGVSNWQYLPFYSWGRFVTSTVTLLTVHVYFWTMLARPLYAYLFNREAYLVTFKEHLSRDGFSHFASNSNRSRSVDTTVLGISGSSRSRSVPDPQDNMAHHIPQGHDQCSSLYATEVSEVELTDVKSLFKPLQPMSEKNYIP</sequence>
<reference evidence="4" key="1">
    <citation type="journal article" date="2018" name="Nat. Microbiol.">
        <title>Leveraging single-cell genomics to expand the fungal tree of life.</title>
        <authorList>
            <person name="Ahrendt S.R."/>
            <person name="Quandt C.A."/>
            <person name="Ciobanu D."/>
            <person name="Clum A."/>
            <person name="Salamov A."/>
            <person name="Andreopoulos B."/>
            <person name="Cheng J.F."/>
            <person name="Woyke T."/>
            <person name="Pelin A."/>
            <person name="Henrissat B."/>
            <person name="Reynolds N.K."/>
            <person name="Benny G.L."/>
            <person name="Smith M.E."/>
            <person name="James T.Y."/>
            <person name="Grigoriev I.V."/>
        </authorList>
    </citation>
    <scope>NUCLEOTIDE SEQUENCE [LARGE SCALE GENOMIC DNA]</scope>
    <source>
        <strain evidence="4">RSA 468</strain>
    </source>
</reference>
<feature type="transmembrane region" description="Helical" evidence="2">
    <location>
        <begin position="85"/>
        <end position="110"/>
    </location>
</feature>
<dbReference type="AlphaFoldDB" id="A0A4P9ZL33"/>
<feature type="transmembrane region" description="Helical" evidence="2">
    <location>
        <begin position="131"/>
        <end position="158"/>
    </location>
</feature>
<keyword evidence="2" id="KW-0472">Membrane</keyword>
<keyword evidence="2" id="KW-0812">Transmembrane</keyword>
<protein>
    <recommendedName>
        <fullName evidence="5">G-protein coupled receptors family 1 profile domain-containing protein</fullName>
    </recommendedName>
</protein>
<evidence type="ECO:0000256" key="1">
    <source>
        <dbReference type="SAM" id="MobiDB-lite"/>
    </source>
</evidence>
<evidence type="ECO:0000256" key="2">
    <source>
        <dbReference type="SAM" id="Phobius"/>
    </source>
</evidence>
<gene>
    <name evidence="3" type="ORF">BJ085DRAFT_39756</name>
</gene>
<feature type="transmembrane region" description="Helical" evidence="2">
    <location>
        <begin position="210"/>
        <end position="232"/>
    </location>
</feature>
<feature type="transmembrane region" description="Helical" evidence="2">
    <location>
        <begin position="57"/>
        <end position="79"/>
    </location>
</feature>
<proteinExistence type="predicted"/>
<keyword evidence="2" id="KW-1133">Transmembrane helix</keyword>
<feature type="transmembrane region" description="Helical" evidence="2">
    <location>
        <begin position="23"/>
        <end position="45"/>
    </location>
</feature>
<evidence type="ECO:0000313" key="4">
    <source>
        <dbReference type="Proteomes" id="UP000268162"/>
    </source>
</evidence>
<evidence type="ECO:0000313" key="3">
    <source>
        <dbReference type="EMBL" id="RKP33833.1"/>
    </source>
</evidence>
<feature type="transmembrane region" description="Helical" evidence="2">
    <location>
        <begin position="238"/>
        <end position="260"/>
    </location>
</feature>
<organism evidence="3 4">
    <name type="scientific">Dimargaris cristalligena</name>
    <dbReference type="NCBI Taxonomy" id="215637"/>
    <lineage>
        <taxon>Eukaryota</taxon>
        <taxon>Fungi</taxon>
        <taxon>Fungi incertae sedis</taxon>
        <taxon>Zoopagomycota</taxon>
        <taxon>Kickxellomycotina</taxon>
        <taxon>Dimargaritomycetes</taxon>
        <taxon>Dimargaritales</taxon>
        <taxon>Dimargaritaceae</taxon>
        <taxon>Dimargaris</taxon>
    </lineage>
</organism>
<feature type="region of interest" description="Disordered" evidence="1">
    <location>
        <begin position="307"/>
        <end position="326"/>
    </location>
</feature>
<accession>A0A4P9ZL33</accession>
<name>A0A4P9ZL33_9FUNG</name>
<evidence type="ECO:0008006" key="5">
    <source>
        <dbReference type="Google" id="ProtNLM"/>
    </source>
</evidence>